<evidence type="ECO:0000313" key="2">
    <source>
        <dbReference type="Proteomes" id="UP000295244"/>
    </source>
</evidence>
<dbReference type="AlphaFoldDB" id="A0A4R1BHE4"/>
<proteinExistence type="predicted"/>
<reference evidence="1 2" key="1">
    <citation type="submission" date="2019-03" db="EMBL/GenBank/DDBJ databases">
        <title>Whole genome sequence of a novel Rubrobacter taiwanensis strain, isolated from Yellowstone National Park.</title>
        <authorList>
            <person name="Freed S."/>
            <person name="Ramaley R.F."/>
            <person name="Kyndt J.A."/>
        </authorList>
    </citation>
    <scope>NUCLEOTIDE SEQUENCE [LARGE SCALE GENOMIC DNA]</scope>
    <source>
        <strain evidence="1 2">Yellowstone</strain>
    </source>
</reference>
<dbReference type="InterPro" id="IPR036746">
    <property type="entry name" value="TT1725-like_sf"/>
</dbReference>
<dbReference type="Gene3D" id="3.30.70.1120">
    <property type="entry name" value="TT1725-like"/>
    <property type="match status" value="1"/>
</dbReference>
<accession>A0A4R1BHE4</accession>
<dbReference type="RefSeq" id="WP_132690661.1">
    <property type="nucleotide sequence ID" value="NZ_SKBU01000015.1"/>
</dbReference>
<dbReference type="PANTHER" id="PTHR36441">
    <property type="entry name" value="HYPOTHETICAL CYTOSOLIC PROTEIN"/>
    <property type="match status" value="1"/>
</dbReference>
<dbReference type="InterPro" id="IPR007546">
    <property type="entry name" value="DUF503"/>
</dbReference>
<dbReference type="PANTHER" id="PTHR36441:SF1">
    <property type="entry name" value="DUF503 DOMAIN-CONTAINING PROTEIN"/>
    <property type="match status" value="1"/>
</dbReference>
<comment type="caution">
    <text evidence="1">The sequence shown here is derived from an EMBL/GenBank/DDBJ whole genome shotgun (WGS) entry which is preliminary data.</text>
</comment>
<dbReference type="Proteomes" id="UP000295244">
    <property type="component" value="Unassembled WGS sequence"/>
</dbReference>
<gene>
    <name evidence="1" type="ORF">E0L93_07775</name>
</gene>
<name>A0A4R1BHE4_9ACTN</name>
<organism evidence="1 2">
    <name type="scientific">Rubrobacter taiwanensis</name>
    <dbReference type="NCBI Taxonomy" id="185139"/>
    <lineage>
        <taxon>Bacteria</taxon>
        <taxon>Bacillati</taxon>
        <taxon>Actinomycetota</taxon>
        <taxon>Rubrobacteria</taxon>
        <taxon>Rubrobacterales</taxon>
        <taxon>Rubrobacteraceae</taxon>
        <taxon>Rubrobacter</taxon>
    </lineage>
</organism>
<dbReference type="Pfam" id="PF04456">
    <property type="entry name" value="DUF503"/>
    <property type="match status" value="1"/>
</dbReference>
<evidence type="ECO:0000313" key="1">
    <source>
        <dbReference type="EMBL" id="TCJ16631.1"/>
    </source>
</evidence>
<sequence>MFCVLRLELELPHAFSLKDKRQTLRSVKDRLRRRNISVAEVDRHDSWRRATLEFAAAAVSHGAADEKLQEIRQILLAYDDLFILDWHEEVIKL</sequence>
<keyword evidence="2" id="KW-1185">Reference proteome</keyword>
<dbReference type="SUPFAM" id="SSF103007">
    <property type="entry name" value="Hypothetical protein TT1725"/>
    <property type="match status" value="1"/>
</dbReference>
<dbReference type="EMBL" id="SKBU01000015">
    <property type="protein sequence ID" value="TCJ16631.1"/>
    <property type="molecule type" value="Genomic_DNA"/>
</dbReference>
<protein>
    <submittedName>
        <fullName evidence="1">DUF503 domain-containing protein</fullName>
    </submittedName>
</protein>
<dbReference type="OrthoDB" id="9809023at2"/>